<dbReference type="EMBL" id="VSSQ01142027">
    <property type="protein sequence ID" value="MPN63102.1"/>
    <property type="molecule type" value="Genomic_DNA"/>
</dbReference>
<dbReference type="SUPFAM" id="SSF100950">
    <property type="entry name" value="NagB/RpiA/CoA transferase-like"/>
    <property type="match status" value="1"/>
</dbReference>
<dbReference type="InterPro" id="IPR037171">
    <property type="entry name" value="NagB/RpiA_transferase-like"/>
</dbReference>
<gene>
    <name evidence="2" type="ORF">SDC9_210856</name>
</gene>
<feature type="domain" description="LUD" evidence="1">
    <location>
        <begin position="2"/>
        <end position="154"/>
    </location>
</feature>
<dbReference type="Pfam" id="PF02589">
    <property type="entry name" value="LUD_dom"/>
    <property type="match status" value="1"/>
</dbReference>
<dbReference type="Gene3D" id="3.40.50.10420">
    <property type="entry name" value="NagB/RpiA/CoA transferase-like"/>
    <property type="match status" value="1"/>
</dbReference>
<accession>A0A645JIP7</accession>
<comment type="caution">
    <text evidence="2">The sequence shown here is derived from an EMBL/GenBank/DDBJ whole genome shotgun (WGS) entry which is preliminary data.</text>
</comment>
<dbReference type="PANTHER" id="PTHR36179">
    <property type="entry name" value="LUD_DOM DOMAIN-CONTAINING PROTEIN"/>
    <property type="match status" value="1"/>
</dbReference>
<dbReference type="InterPro" id="IPR024185">
    <property type="entry name" value="FTHF_cligase-like_sf"/>
</dbReference>
<evidence type="ECO:0000259" key="1">
    <source>
        <dbReference type="Pfam" id="PF02589"/>
    </source>
</evidence>
<evidence type="ECO:0000313" key="2">
    <source>
        <dbReference type="EMBL" id="MPN63102.1"/>
    </source>
</evidence>
<organism evidence="2">
    <name type="scientific">bioreactor metagenome</name>
    <dbReference type="NCBI Taxonomy" id="1076179"/>
    <lineage>
        <taxon>unclassified sequences</taxon>
        <taxon>metagenomes</taxon>
        <taxon>ecological metagenomes</taxon>
    </lineage>
</organism>
<dbReference type="AlphaFoldDB" id="A0A645JIP7"/>
<reference evidence="2" key="1">
    <citation type="submission" date="2019-08" db="EMBL/GenBank/DDBJ databases">
        <authorList>
            <person name="Kucharzyk K."/>
            <person name="Murdoch R.W."/>
            <person name="Higgins S."/>
            <person name="Loffler F."/>
        </authorList>
    </citation>
    <scope>NUCLEOTIDE SEQUENCE</scope>
</reference>
<name>A0A645JIP7_9ZZZZ</name>
<protein>
    <recommendedName>
        <fullName evidence="1">LUD domain-containing protein</fullName>
    </recommendedName>
</protein>
<sequence>MVSCGGSATLHEIGVHGALKGGGYHFLNPDDVQGSMAKDKIAHQALSADYYLMSANAISETGELVNIDGYGNRVGALIFGPKNVIVIAGINKVVPNLDAAILRAKKYAAPLTMLIFNQVYSSLDELTQASECTFSQLVVTGMSMTKGRIKVIIIGECLGF</sequence>
<dbReference type="InterPro" id="IPR003741">
    <property type="entry name" value="LUD_dom"/>
</dbReference>
<dbReference type="PANTHER" id="PTHR36179:SF2">
    <property type="entry name" value="LUD DOMAIN-CONTAINING PROTEIN"/>
    <property type="match status" value="1"/>
</dbReference>
<proteinExistence type="predicted"/>